<feature type="region of interest" description="Disordered" evidence="3">
    <location>
        <begin position="218"/>
        <end position="245"/>
    </location>
</feature>
<dbReference type="PROSITE" id="PS00622">
    <property type="entry name" value="HTH_LUXR_1"/>
    <property type="match status" value="1"/>
</dbReference>
<dbReference type="RefSeq" id="WP_267949978.1">
    <property type="nucleotide sequence ID" value="NZ_CP113264.1"/>
</dbReference>
<feature type="domain" description="HTH luxR-type" evidence="4">
    <location>
        <begin position="928"/>
        <end position="993"/>
    </location>
</feature>
<keyword evidence="2" id="KW-0067">ATP-binding</keyword>
<dbReference type="Pfam" id="PF13191">
    <property type="entry name" value="AAA_16"/>
    <property type="match status" value="1"/>
</dbReference>
<sequence>MCFPPLVGREKERQQLRTAAVPGSLVLLSGAAGSGKTRLVRELPGAVDATVLTGYCPSRDEPFPFAPVIEALRRATIPGGLSPLCGALHPLMPEHAERLPPPPPPTCSPAAEHHRTYRALTELMDSLGPTVLVLEDVHGIDPATRDLLYYLAPRLPAHLCLVLTYRPEELPRSFPVHALAARTPPGTPHHELALAPLNPRDLLALASRLLDAAPCGATAPRTAPADPAAETAAPPPAGAGAGAGAGVTAEDAERLHAWTGGLALAAVETLHHLACARAATGPGAGPAVPEEPPVPPTLRDWFLERLHALDRDTRHLVRAACVLEAPAADDVLARVADLGPSRAERALSRACRLGLLRPAGPAALEVRTPLLRRVCHDSLPLGKHRHLHRAALTALSRGPAPPHARLARHAREAGLVEEWTDHAERAADQALSQGEDASAVTLLRDALTRPTLPAGRRCDLALKLGRAALTGISAQHTIALLRDVLATPGLPAPSRGELRMELGLLLLNQAAQGRTARSELVRAAAELTSRPDLAARAMCALAVPRSTPDPVDTHRRWMEQAVSAAHRSKDPAVAHSVSVNQATLLAQVGDPAAWTAALPDPGSPHVRPTPEALVRRREFARASLNLADAAVMLGHYERADHYLSDAATWSIASEVSYIRESAQALRLILDWQRGHWAGLDEEAERHLGPARLAHLHAVAAELTLVRSALALAQGDPAGARSHLALLEPAPGDGPAAPDPDHAVPVRAFAAGLLARLAIARGDPGEAWSRVEGLVSLVASKGVWVWAADLVPGMEALIPAGRDAEAQDLCARFRAGLRGTGAPAAAAALGRFEAALARHRGQGDRALHLYAETASAYRAMPRPYDAAQVREAAAHTRLDRSGGRSEEEGVAGLRAALEEYTALGAAWDAARVRRALRAHGVVAAPAGGRGPRDPRLSPREGEIAALAGRGSTNREIAALLHLSPRTVETHVANALAKLGLRSRRDLASVPGRDHGDGAAAGSG</sequence>
<evidence type="ECO:0000259" key="4">
    <source>
        <dbReference type="PROSITE" id="PS50043"/>
    </source>
</evidence>
<dbReference type="EMBL" id="CP113264">
    <property type="protein sequence ID" value="WAE76209.1"/>
    <property type="molecule type" value="Genomic_DNA"/>
</dbReference>
<dbReference type="Gene3D" id="1.10.10.10">
    <property type="entry name" value="Winged helix-like DNA-binding domain superfamily/Winged helix DNA-binding domain"/>
    <property type="match status" value="1"/>
</dbReference>
<keyword evidence="1" id="KW-0547">Nucleotide-binding</keyword>
<dbReference type="PANTHER" id="PTHR16305">
    <property type="entry name" value="TESTICULAR SOLUBLE ADENYLYL CYCLASE"/>
    <property type="match status" value="1"/>
</dbReference>
<gene>
    <name evidence="5" type="ORF">OUQ99_14475</name>
</gene>
<dbReference type="PRINTS" id="PR00038">
    <property type="entry name" value="HTHLUXR"/>
</dbReference>
<keyword evidence="6" id="KW-1185">Reference proteome</keyword>
<reference evidence="5 6" key="1">
    <citation type="journal article" date="2013" name="Int. J. Syst. Evol. Microbiol.">
        <title>Description of Streptomonospora sediminis sp. nov. and Streptomonospora nanhaiensis sp. nov., and reclassification of Nocardiopsis arabia Hozzein &amp; Goodfellow 2008 as Streptomonospora arabica comb. nov. and emended description of the genus Streptomonospora.</title>
        <authorList>
            <person name="Zhang D.F."/>
            <person name="Pan H.Q."/>
            <person name="He J."/>
            <person name="Zhang X.M."/>
            <person name="Zhang Y.G."/>
            <person name="Klenk H.P."/>
            <person name="Hu J.C."/>
            <person name="Li W.J."/>
        </authorList>
    </citation>
    <scope>NUCLEOTIDE SEQUENCE [LARGE SCALE GENOMIC DNA]</scope>
    <source>
        <strain evidence="5 6">12A09</strain>
    </source>
</reference>
<dbReference type="PROSITE" id="PS50043">
    <property type="entry name" value="HTH_LUXR_2"/>
    <property type="match status" value="1"/>
</dbReference>
<evidence type="ECO:0000256" key="1">
    <source>
        <dbReference type="ARBA" id="ARBA00022741"/>
    </source>
</evidence>
<dbReference type="InterPro" id="IPR027417">
    <property type="entry name" value="P-loop_NTPase"/>
</dbReference>
<evidence type="ECO:0000256" key="3">
    <source>
        <dbReference type="SAM" id="MobiDB-lite"/>
    </source>
</evidence>
<evidence type="ECO:0000313" key="6">
    <source>
        <dbReference type="Proteomes" id="UP001156498"/>
    </source>
</evidence>
<dbReference type="Proteomes" id="UP001156498">
    <property type="component" value="Chromosome"/>
</dbReference>
<dbReference type="InterPro" id="IPR036388">
    <property type="entry name" value="WH-like_DNA-bd_sf"/>
</dbReference>
<dbReference type="SUPFAM" id="SSF52540">
    <property type="entry name" value="P-loop containing nucleoside triphosphate hydrolases"/>
    <property type="match status" value="1"/>
</dbReference>
<evidence type="ECO:0000256" key="2">
    <source>
        <dbReference type="ARBA" id="ARBA00022840"/>
    </source>
</evidence>
<dbReference type="Pfam" id="PF00196">
    <property type="entry name" value="GerE"/>
    <property type="match status" value="1"/>
</dbReference>
<dbReference type="InterPro" id="IPR000792">
    <property type="entry name" value="Tscrpt_reg_LuxR_C"/>
</dbReference>
<dbReference type="CDD" id="cd06170">
    <property type="entry name" value="LuxR_C_like"/>
    <property type="match status" value="1"/>
</dbReference>
<organism evidence="5 6">
    <name type="scientific">Streptomonospora nanhaiensis</name>
    <dbReference type="NCBI Taxonomy" id="1323731"/>
    <lineage>
        <taxon>Bacteria</taxon>
        <taxon>Bacillati</taxon>
        <taxon>Actinomycetota</taxon>
        <taxon>Actinomycetes</taxon>
        <taxon>Streptosporangiales</taxon>
        <taxon>Nocardiopsidaceae</taxon>
        <taxon>Streptomonospora</taxon>
    </lineage>
</organism>
<dbReference type="InterPro" id="IPR016032">
    <property type="entry name" value="Sig_transdc_resp-reg_C-effctor"/>
</dbReference>
<dbReference type="InterPro" id="IPR041664">
    <property type="entry name" value="AAA_16"/>
</dbReference>
<dbReference type="SUPFAM" id="SSF46894">
    <property type="entry name" value="C-terminal effector domain of the bipartite response regulators"/>
    <property type="match status" value="1"/>
</dbReference>
<evidence type="ECO:0000313" key="5">
    <source>
        <dbReference type="EMBL" id="WAE76209.1"/>
    </source>
</evidence>
<feature type="compositionally biased region" description="Low complexity" evidence="3">
    <location>
        <begin position="218"/>
        <end position="232"/>
    </location>
</feature>
<accession>A0ABY6YV40</accession>
<protein>
    <submittedName>
        <fullName evidence="5">AAA family ATPase</fullName>
    </submittedName>
</protein>
<proteinExistence type="predicted"/>
<name>A0ABY6YV40_9ACTN</name>
<dbReference type="PANTHER" id="PTHR16305:SF35">
    <property type="entry name" value="TRANSCRIPTIONAL ACTIVATOR DOMAIN"/>
    <property type="match status" value="1"/>
</dbReference>
<dbReference type="SMART" id="SM00421">
    <property type="entry name" value="HTH_LUXR"/>
    <property type="match status" value="1"/>
</dbReference>